<organism evidence="2 3">
    <name type="scientific">Haloactinospora alba</name>
    <dbReference type="NCBI Taxonomy" id="405555"/>
    <lineage>
        <taxon>Bacteria</taxon>
        <taxon>Bacillati</taxon>
        <taxon>Actinomycetota</taxon>
        <taxon>Actinomycetes</taxon>
        <taxon>Streptosporangiales</taxon>
        <taxon>Nocardiopsidaceae</taxon>
        <taxon>Haloactinospora</taxon>
    </lineage>
</organism>
<keyword evidence="3" id="KW-1185">Reference proteome</keyword>
<dbReference type="Pfam" id="PF06152">
    <property type="entry name" value="Phage_min_cap2"/>
    <property type="match status" value="1"/>
</dbReference>
<evidence type="ECO:0000313" key="2">
    <source>
        <dbReference type="EMBL" id="TQN27478.1"/>
    </source>
</evidence>
<feature type="compositionally biased region" description="Basic and acidic residues" evidence="1">
    <location>
        <begin position="356"/>
        <end position="374"/>
    </location>
</feature>
<evidence type="ECO:0000256" key="1">
    <source>
        <dbReference type="SAM" id="MobiDB-lite"/>
    </source>
</evidence>
<accession>A0A543N6M8</accession>
<gene>
    <name evidence="2" type="ORF">FHX37_4198</name>
</gene>
<dbReference type="Proteomes" id="UP000317422">
    <property type="component" value="Unassembled WGS sequence"/>
</dbReference>
<proteinExistence type="predicted"/>
<comment type="caution">
    <text evidence="2">The sequence shown here is derived from an EMBL/GenBank/DDBJ whole genome shotgun (WGS) entry which is preliminary data.</text>
</comment>
<dbReference type="OrthoDB" id="3197444at2"/>
<feature type="compositionally biased region" description="Basic and acidic residues" evidence="1">
    <location>
        <begin position="473"/>
        <end position="511"/>
    </location>
</feature>
<reference evidence="2 3" key="1">
    <citation type="submission" date="2019-06" db="EMBL/GenBank/DDBJ databases">
        <title>Sequencing the genomes of 1000 actinobacteria strains.</title>
        <authorList>
            <person name="Klenk H.-P."/>
        </authorList>
    </citation>
    <scope>NUCLEOTIDE SEQUENCE [LARGE SCALE GENOMIC DNA]</scope>
    <source>
        <strain evidence="2 3">DSM 45015</strain>
    </source>
</reference>
<feature type="compositionally biased region" description="Basic and acidic residues" evidence="1">
    <location>
        <begin position="307"/>
        <end position="344"/>
    </location>
</feature>
<feature type="compositionally biased region" description="Basic and acidic residues" evidence="1">
    <location>
        <begin position="408"/>
        <end position="435"/>
    </location>
</feature>
<dbReference type="AlphaFoldDB" id="A0A543N6M8"/>
<feature type="region of interest" description="Disordered" evidence="1">
    <location>
        <begin position="300"/>
        <end position="522"/>
    </location>
</feature>
<protein>
    <submittedName>
        <fullName evidence="2">Minor capsid protein 2</fullName>
    </submittedName>
</protein>
<name>A0A543N6M8_9ACTN</name>
<dbReference type="InterPro" id="IPR009319">
    <property type="entry name" value="Phage_A118_VSP1"/>
</dbReference>
<evidence type="ECO:0000313" key="3">
    <source>
        <dbReference type="Proteomes" id="UP000317422"/>
    </source>
</evidence>
<dbReference type="RefSeq" id="WP_141925888.1">
    <property type="nucleotide sequence ID" value="NZ_VFQC01000003.1"/>
</dbReference>
<dbReference type="GO" id="GO:0005198">
    <property type="term" value="F:structural molecule activity"/>
    <property type="evidence" value="ECO:0007669"/>
    <property type="project" value="InterPro"/>
</dbReference>
<sequence>MAVDPDNIEAIVQQVSRIYREAELAVTRRITRHLEEYPGAPTAELGDQRMEAIGKLRKSVESIQASLEADGSQQLRDSIARSWRLGNRSALSDIPDGLLPGSGIGEAAEEAREQVPQTGAIEALAERLIKDIGDKVKNVLRDALDAYREVVAGASARMLAGGQSRREATQAAWSALVKRGITGFTAKSGRTWRLHSYVEMATRTASARAAVEGQTDRLASIGIGFVYVSDHGQECPLCRPWEGAVLRRADDGPTGEIDIAHTLTEEPVAVTVAGTLAEARAAGLFHPNCRHSVSAYLPGVTQIPEPRGQDPDAYRARMKQRSIERDIRKAKEERAAAFTEDAKRAANAKVRRKQKQLREHLADNPELKRLRYREQAGAGSTPPAGRDDAATGIGPDTQPTLDGGTEQVRPDTRRQEEPEPAEDRTPDQPELKEPEPTEDLTQLSADDLDTRMSELLGAGVDMDSPQVQAVIAEMDRREEAERRREEQAEQRRREREAKEDAQHAEIERLVEDEGMEREEAAAEVLGRSIESIRREQYVAEHRSSQDRRPFREIAREQYKLMIERIYVQAEEQTNGFMLNQQGEAAGIDPMSLFSGPRSRVEKYASEELKRFFDASGRQTFEDFIAEIEAGQPTGEVGRDFNR</sequence>
<dbReference type="EMBL" id="VFQC01000003">
    <property type="protein sequence ID" value="TQN27478.1"/>
    <property type="molecule type" value="Genomic_DNA"/>
</dbReference>